<dbReference type="InterPro" id="IPR013325">
    <property type="entry name" value="RNA_pol_sigma_r2"/>
</dbReference>
<reference evidence="8" key="1">
    <citation type="journal article" date="2019" name="Int. J. Syst. Evol. Microbiol.">
        <title>The Global Catalogue of Microorganisms (GCM) 10K type strain sequencing project: providing services to taxonomists for standard genome sequencing and annotation.</title>
        <authorList>
            <consortium name="The Broad Institute Genomics Platform"/>
            <consortium name="The Broad Institute Genome Sequencing Center for Infectious Disease"/>
            <person name="Wu L."/>
            <person name="Ma J."/>
        </authorList>
    </citation>
    <scope>NUCLEOTIDE SEQUENCE [LARGE SCALE GENOMIC DNA]</scope>
    <source>
        <strain evidence="8">JCM 11445</strain>
    </source>
</reference>
<dbReference type="SUPFAM" id="SSF88659">
    <property type="entry name" value="Sigma3 and sigma4 domains of RNA polymerase sigma factors"/>
    <property type="match status" value="1"/>
</dbReference>
<dbReference type="InterPro" id="IPR014284">
    <property type="entry name" value="RNA_pol_sigma-70_dom"/>
</dbReference>
<evidence type="ECO:0000259" key="6">
    <source>
        <dbReference type="Pfam" id="PF08281"/>
    </source>
</evidence>
<proteinExistence type="inferred from homology"/>
<dbReference type="InterPro" id="IPR007627">
    <property type="entry name" value="RNA_pol_sigma70_r2"/>
</dbReference>
<dbReference type="PANTHER" id="PTHR43133:SF25">
    <property type="entry name" value="RNA POLYMERASE SIGMA FACTOR RFAY-RELATED"/>
    <property type="match status" value="1"/>
</dbReference>
<evidence type="ECO:0000256" key="1">
    <source>
        <dbReference type="ARBA" id="ARBA00010641"/>
    </source>
</evidence>
<dbReference type="Pfam" id="PF08281">
    <property type="entry name" value="Sigma70_r4_2"/>
    <property type="match status" value="1"/>
</dbReference>
<evidence type="ECO:0000259" key="5">
    <source>
        <dbReference type="Pfam" id="PF04542"/>
    </source>
</evidence>
<dbReference type="PANTHER" id="PTHR43133">
    <property type="entry name" value="RNA POLYMERASE ECF-TYPE SIGMA FACTO"/>
    <property type="match status" value="1"/>
</dbReference>
<dbReference type="InterPro" id="IPR039425">
    <property type="entry name" value="RNA_pol_sigma-70-like"/>
</dbReference>
<keyword evidence="3" id="KW-0731">Sigma factor</keyword>
<dbReference type="InterPro" id="IPR013324">
    <property type="entry name" value="RNA_pol_sigma_r3/r4-like"/>
</dbReference>
<dbReference type="SUPFAM" id="SSF88946">
    <property type="entry name" value="Sigma2 domain of RNA polymerase sigma factors"/>
    <property type="match status" value="1"/>
</dbReference>
<feature type="domain" description="RNA polymerase sigma factor 70 region 4 type 2" evidence="6">
    <location>
        <begin position="150"/>
        <end position="202"/>
    </location>
</feature>
<evidence type="ECO:0000256" key="2">
    <source>
        <dbReference type="ARBA" id="ARBA00023015"/>
    </source>
</evidence>
<dbReference type="Gene3D" id="1.10.1740.10">
    <property type="match status" value="1"/>
</dbReference>
<dbReference type="Proteomes" id="UP001500033">
    <property type="component" value="Unassembled WGS sequence"/>
</dbReference>
<organism evidence="7 8">
    <name type="scientific">Streptomyces rhizosphaericus</name>
    <dbReference type="NCBI Taxonomy" id="114699"/>
    <lineage>
        <taxon>Bacteria</taxon>
        <taxon>Bacillati</taxon>
        <taxon>Actinomycetota</taxon>
        <taxon>Actinomycetes</taxon>
        <taxon>Kitasatosporales</taxon>
        <taxon>Streptomycetaceae</taxon>
        <taxon>Streptomyces</taxon>
        <taxon>Streptomyces violaceusniger group</taxon>
    </lineage>
</organism>
<keyword evidence="2" id="KW-0805">Transcription regulation</keyword>
<sequence>MKAQAFEAFPRMRGAPMTVEPGVRTGAESDASVIARSRDEPEAFAVLFDRYADAVHRYLARRLGGEPADDLMAETFTTAFQQRHRYDPARATGNDARPWLFGIATNLVGRHRRAEARRFKALARIPAPADHEEPLADRAAARVGAQAVRRELAAALAALPARHRDVLLLVAWGGLGYEEVAQALGVPIGTVRSRLHRARSKLREALGGSDPTTLREASGHD</sequence>
<dbReference type="EMBL" id="BAAAIE010000059">
    <property type="protein sequence ID" value="GAA0992846.1"/>
    <property type="molecule type" value="Genomic_DNA"/>
</dbReference>
<protein>
    <submittedName>
        <fullName evidence="7">RNA polymerase sigma factor</fullName>
    </submittedName>
</protein>
<evidence type="ECO:0000313" key="7">
    <source>
        <dbReference type="EMBL" id="GAA0992846.1"/>
    </source>
</evidence>
<comment type="similarity">
    <text evidence="1">Belongs to the sigma-70 factor family. ECF subfamily.</text>
</comment>
<keyword evidence="4" id="KW-0804">Transcription</keyword>
<dbReference type="CDD" id="cd06171">
    <property type="entry name" value="Sigma70_r4"/>
    <property type="match status" value="1"/>
</dbReference>
<dbReference type="InterPro" id="IPR036388">
    <property type="entry name" value="WH-like_DNA-bd_sf"/>
</dbReference>
<gene>
    <name evidence="7" type="ORF">GCM10009576_071810</name>
</gene>
<evidence type="ECO:0000256" key="4">
    <source>
        <dbReference type="ARBA" id="ARBA00023163"/>
    </source>
</evidence>
<keyword evidence="8" id="KW-1185">Reference proteome</keyword>
<dbReference type="Pfam" id="PF04542">
    <property type="entry name" value="Sigma70_r2"/>
    <property type="match status" value="1"/>
</dbReference>
<feature type="domain" description="RNA polymerase sigma-70 region 2" evidence="5">
    <location>
        <begin position="47"/>
        <end position="118"/>
    </location>
</feature>
<evidence type="ECO:0000256" key="3">
    <source>
        <dbReference type="ARBA" id="ARBA00023082"/>
    </source>
</evidence>
<name>A0ABP4D1M5_9ACTN</name>
<evidence type="ECO:0000313" key="8">
    <source>
        <dbReference type="Proteomes" id="UP001500033"/>
    </source>
</evidence>
<dbReference type="InterPro" id="IPR013249">
    <property type="entry name" value="RNA_pol_sigma70_r4_t2"/>
</dbReference>
<dbReference type="Gene3D" id="1.10.10.10">
    <property type="entry name" value="Winged helix-like DNA-binding domain superfamily/Winged helix DNA-binding domain"/>
    <property type="match status" value="1"/>
</dbReference>
<comment type="caution">
    <text evidence="7">The sequence shown here is derived from an EMBL/GenBank/DDBJ whole genome shotgun (WGS) entry which is preliminary data.</text>
</comment>
<accession>A0ABP4D1M5</accession>
<dbReference type="NCBIfam" id="TIGR02937">
    <property type="entry name" value="sigma70-ECF"/>
    <property type="match status" value="1"/>
</dbReference>